<dbReference type="CDD" id="cd01189">
    <property type="entry name" value="INT_ICEBs1_C_like"/>
    <property type="match status" value="1"/>
</dbReference>
<evidence type="ECO:0000313" key="5">
    <source>
        <dbReference type="EMBL" id="QNN75052.1"/>
    </source>
</evidence>
<sequence length="365" mass="42344">MAIYKTSAGWRADYTYKDASGKYKKKSKTGFKTKRLADEWLTKVKNDSEKIKNPYHDWNFVDYFDMNMNLKIDSGIKPATKDAWRAVREYIVIKYFADIKISELTREKYQRFLNEYSIGHTANTVKKRHQIINSIIQQAFHDGIISIDPTYNVKITGTKDSKDASEKFLEADELIKLIEYFSQEKRLSDNSALSSFMIVLIAYSGLRAGEALALTRDDINLEKQTISINKTKGRDGINTTPKTKNSIREIKMPSNFFEIYNLFISHKHTWNKNYELFDGRRIASNPNKTLELYELKNNFKNIVSIHGLRHSHASYLLSKGINIAYISKRLGHANIAITQTIYIHLLNEQALKEEQRTINMLNNMI</sequence>
<dbReference type="Pfam" id="PF00589">
    <property type="entry name" value="Phage_integrase"/>
    <property type="match status" value="1"/>
</dbReference>
<dbReference type="Gene3D" id="1.10.150.130">
    <property type="match status" value="1"/>
</dbReference>
<keyword evidence="6" id="KW-1185">Reference proteome</keyword>
<dbReference type="EMBL" id="CP060724">
    <property type="protein sequence ID" value="QNN75052.1"/>
    <property type="molecule type" value="Genomic_DNA"/>
</dbReference>
<dbReference type="Pfam" id="PF14657">
    <property type="entry name" value="Arm-DNA-bind_4"/>
    <property type="match status" value="1"/>
</dbReference>
<dbReference type="InterPro" id="IPR025269">
    <property type="entry name" value="SAM-like_dom"/>
</dbReference>
<dbReference type="InterPro" id="IPR011010">
    <property type="entry name" value="DNA_brk_join_enz"/>
</dbReference>
<dbReference type="InterPro" id="IPR028259">
    <property type="entry name" value="AP2-like_int_N"/>
</dbReference>
<dbReference type="Proteomes" id="UP000515800">
    <property type="component" value="Chromosome"/>
</dbReference>
<dbReference type="PANTHER" id="PTHR30349">
    <property type="entry name" value="PHAGE INTEGRASE-RELATED"/>
    <property type="match status" value="1"/>
</dbReference>
<keyword evidence="3" id="KW-0233">DNA recombination</keyword>
<dbReference type="GO" id="GO:0006310">
    <property type="term" value="P:DNA recombination"/>
    <property type="evidence" value="ECO:0007669"/>
    <property type="project" value="UniProtKB-KW"/>
</dbReference>
<gene>
    <name evidence="5" type="ORF">H9L19_06640</name>
</gene>
<proteinExistence type="inferred from homology"/>
<evidence type="ECO:0000256" key="2">
    <source>
        <dbReference type="ARBA" id="ARBA00023125"/>
    </source>
</evidence>
<dbReference type="PROSITE" id="PS51898">
    <property type="entry name" value="TYR_RECOMBINASE"/>
    <property type="match status" value="1"/>
</dbReference>
<evidence type="ECO:0000313" key="6">
    <source>
        <dbReference type="Proteomes" id="UP000515800"/>
    </source>
</evidence>
<organism evidence="5 6">
    <name type="scientific">Weissella diestrammenae</name>
    <dbReference type="NCBI Taxonomy" id="1162633"/>
    <lineage>
        <taxon>Bacteria</taxon>
        <taxon>Bacillati</taxon>
        <taxon>Bacillota</taxon>
        <taxon>Bacilli</taxon>
        <taxon>Lactobacillales</taxon>
        <taxon>Lactobacillaceae</taxon>
        <taxon>Weissella</taxon>
    </lineage>
</organism>
<dbReference type="InterPro" id="IPR013762">
    <property type="entry name" value="Integrase-like_cat_sf"/>
</dbReference>
<dbReference type="InterPro" id="IPR010998">
    <property type="entry name" value="Integrase_recombinase_N"/>
</dbReference>
<feature type="domain" description="Tyr recombinase" evidence="4">
    <location>
        <begin position="164"/>
        <end position="356"/>
    </location>
</feature>
<protein>
    <submittedName>
        <fullName evidence="5">Site-specific integrase</fullName>
    </submittedName>
</protein>
<evidence type="ECO:0000256" key="1">
    <source>
        <dbReference type="ARBA" id="ARBA00008857"/>
    </source>
</evidence>
<evidence type="ECO:0000256" key="3">
    <source>
        <dbReference type="ARBA" id="ARBA00023172"/>
    </source>
</evidence>
<dbReference type="RefSeq" id="WP_187528887.1">
    <property type="nucleotide sequence ID" value="NZ_CP060724.1"/>
</dbReference>
<dbReference type="SUPFAM" id="SSF56349">
    <property type="entry name" value="DNA breaking-rejoining enzymes"/>
    <property type="match status" value="1"/>
</dbReference>
<dbReference type="AlphaFoldDB" id="A0A7G9T4M7"/>
<name>A0A7G9T4M7_9LACO</name>
<dbReference type="Gene3D" id="1.10.443.10">
    <property type="entry name" value="Intergrase catalytic core"/>
    <property type="match status" value="1"/>
</dbReference>
<dbReference type="KEGG" id="wdi:H9L19_06640"/>
<dbReference type="InterPro" id="IPR002104">
    <property type="entry name" value="Integrase_catalytic"/>
</dbReference>
<dbReference type="InterPro" id="IPR050090">
    <property type="entry name" value="Tyrosine_recombinase_XerCD"/>
</dbReference>
<accession>A0A7G9T4M7</accession>
<keyword evidence="2" id="KW-0238">DNA-binding</keyword>
<reference evidence="5 6" key="1">
    <citation type="submission" date="2020-08" db="EMBL/GenBank/DDBJ databases">
        <title>Genome sequence of Weissella diestrammenae KACC 16890T.</title>
        <authorList>
            <person name="Hyun D.-W."/>
            <person name="Bae J.-W."/>
        </authorList>
    </citation>
    <scope>NUCLEOTIDE SEQUENCE [LARGE SCALE GENOMIC DNA]</scope>
    <source>
        <strain evidence="5 6">KACC 16890</strain>
    </source>
</reference>
<dbReference type="PANTHER" id="PTHR30349:SF64">
    <property type="entry name" value="PROPHAGE INTEGRASE INTD-RELATED"/>
    <property type="match status" value="1"/>
</dbReference>
<evidence type="ECO:0000259" key="4">
    <source>
        <dbReference type="PROSITE" id="PS51898"/>
    </source>
</evidence>
<dbReference type="Pfam" id="PF13102">
    <property type="entry name" value="Phage_int_SAM_5"/>
    <property type="match status" value="1"/>
</dbReference>
<comment type="similarity">
    <text evidence="1">Belongs to the 'phage' integrase family.</text>
</comment>
<dbReference type="GO" id="GO:0015074">
    <property type="term" value="P:DNA integration"/>
    <property type="evidence" value="ECO:0007669"/>
    <property type="project" value="InterPro"/>
</dbReference>
<dbReference type="GO" id="GO:0003677">
    <property type="term" value="F:DNA binding"/>
    <property type="evidence" value="ECO:0007669"/>
    <property type="project" value="UniProtKB-KW"/>
</dbReference>